<name>A0ABT8L1Y6_9BACT</name>
<sequence>MHKKLKILFDEDQYECMNQPLDGTPEYKALRARCKHRISQVKEIIKSSSNFSGEDYFNACIIFMHGDCPDDFRQAYHLALKSVDLNYEGAKRFAAAAYDRWLMYRGKPQKFGLQYVPDGVRFRLWDVAPETTDEERAEWDVPTLQELYRIAEQATKNYDMSQISMETKPQWLKDAIKRWNSEGG</sequence>
<organism evidence="1 2">
    <name type="scientific">Agaribacillus aureus</name>
    <dbReference type="NCBI Taxonomy" id="3051825"/>
    <lineage>
        <taxon>Bacteria</taxon>
        <taxon>Pseudomonadati</taxon>
        <taxon>Bacteroidota</taxon>
        <taxon>Cytophagia</taxon>
        <taxon>Cytophagales</taxon>
        <taxon>Splendidivirgaceae</taxon>
        <taxon>Agaribacillus</taxon>
    </lineage>
</organism>
<evidence type="ECO:0008006" key="3">
    <source>
        <dbReference type="Google" id="ProtNLM"/>
    </source>
</evidence>
<evidence type="ECO:0000313" key="2">
    <source>
        <dbReference type="Proteomes" id="UP001172083"/>
    </source>
</evidence>
<proteinExistence type="predicted"/>
<accession>A0ABT8L1Y6</accession>
<reference evidence="1" key="1">
    <citation type="submission" date="2023-06" db="EMBL/GenBank/DDBJ databases">
        <title>Genomic of Agaribacillus aureum.</title>
        <authorList>
            <person name="Wang G."/>
        </authorList>
    </citation>
    <scope>NUCLEOTIDE SEQUENCE</scope>
    <source>
        <strain evidence="1">BMA12</strain>
    </source>
</reference>
<dbReference type="EMBL" id="JAUJEB010000001">
    <property type="protein sequence ID" value="MDN5210501.1"/>
    <property type="molecule type" value="Genomic_DNA"/>
</dbReference>
<protein>
    <recommendedName>
        <fullName evidence="3">Phage protein</fullName>
    </recommendedName>
</protein>
<keyword evidence="2" id="KW-1185">Reference proteome</keyword>
<gene>
    <name evidence="1" type="ORF">QQ020_00540</name>
</gene>
<dbReference type="Proteomes" id="UP001172083">
    <property type="component" value="Unassembled WGS sequence"/>
</dbReference>
<dbReference type="RefSeq" id="WP_346755845.1">
    <property type="nucleotide sequence ID" value="NZ_JAUJEB010000001.1"/>
</dbReference>
<evidence type="ECO:0000313" key="1">
    <source>
        <dbReference type="EMBL" id="MDN5210501.1"/>
    </source>
</evidence>
<comment type="caution">
    <text evidence="1">The sequence shown here is derived from an EMBL/GenBank/DDBJ whole genome shotgun (WGS) entry which is preliminary data.</text>
</comment>